<feature type="binding site" evidence="5">
    <location>
        <position position="209"/>
    </location>
    <ligand>
        <name>pyruvate</name>
        <dbReference type="ChEBI" id="CHEBI:15361"/>
    </ligand>
</feature>
<dbReference type="GO" id="GO:0008840">
    <property type="term" value="F:4-hydroxy-tetrahydrodipicolinate synthase activity"/>
    <property type="evidence" value="ECO:0007669"/>
    <property type="project" value="TreeGrafter"/>
</dbReference>
<dbReference type="STRING" id="765420.OSCT_0267"/>
<evidence type="ECO:0000313" key="7">
    <source>
        <dbReference type="Proteomes" id="UP000054010"/>
    </source>
</evidence>
<protein>
    <submittedName>
        <fullName evidence="6">Dihydrodipicolinate synthetase</fullName>
    </submittedName>
</protein>
<keyword evidence="2" id="KW-0704">Schiff base</keyword>
<reference evidence="6 7" key="1">
    <citation type="journal article" date="2011" name="J. Bacteriol.">
        <title>Draft genome sequence of the anoxygenic filamentous phototrophic bacterium Oscillochloris trichoides subsp. DG-6.</title>
        <authorList>
            <person name="Kuznetsov B.B."/>
            <person name="Ivanovsky R.N."/>
            <person name="Keppen O.I."/>
            <person name="Sukhacheva M.V."/>
            <person name="Bumazhkin B.K."/>
            <person name="Patutina E.O."/>
            <person name="Beletsky A.V."/>
            <person name="Mardanov A.V."/>
            <person name="Baslerov R.V."/>
            <person name="Panteleeva A.N."/>
            <person name="Kolganova T.V."/>
            <person name="Ravin N.V."/>
            <person name="Skryabin K.G."/>
        </authorList>
    </citation>
    <scope>NUCLEOTIDE SEQUENCE [LARGE SCALE GENOMIC DNA]</scope>
    <source>
        <strain evidence="6 7">DG-6</strain>
    </source>
</reference>
<dbReference type="SMART" id="SM01130">
    <property type="entry name" value="DHDPS"/>
    <property type="match status" value="1"/>
</dbReference>
<dbReference type="InterPro" id="IPR020624">
    <property type="entry name" value="Schiff_base-form_aldolases_CS"/>
</dbReference>
<keyword evidence="7" id="KW-1185">Reference proteome</keyword>
<evidence type="ECO:0000256" key="1">
    <source>
        <dbReference type="ARBA" id="ARBA00023239"/>
    </source>
</evidence>
<accession>E1IAB6</accession>
<dbReference type="Proteomes" id="UP000054010">
    <property type="component" value="Unassembled WGS sequence"/>
</dbReference>
<proteinExistence type="inferred from homology"/>
<dbReference type="SUPFAM" id="SSF51569">
    <property type="entry name" value="Aldolase"/>
    <property type="match status" value="1"/>
</dbReference>
<evidence type="ECO:0000313" key="6">
    <source>
        <dbReference type="EMBL" id="EFO81870.1"/>
    </source>
</evidence>
<organism evidence="6 7">
    <name type="scientific">Oscillochloris trichoides DG-6</name>
    <dbReference type="NCBI Taxonomy" id="765420"/>
    <lineage>
        <taxon>Bacteria</taxon>
        <taxon>Bacillati</taxon>
        <taxon>Chloroflexota</taxon>
        <taxon>Chloroflexia</taxon>
        <taxon>Chloroflexales</taxon>
        <taxon>Chloroflexineae</taxon>
        <taxon>Oscillochloridaceae</taxon>
        <taxon>Oscillochloris</taxon>
    </lineage>
</organism>
<feature type="active site" description="Schiff-base intermediate with substrate" evidence="4">
    <location>
        <position position="168"/>
    </location>
</feature>
<dbReference type="InterPro" id="IPR013785">
    <property type="entry name" value="Aldolase_TIM"/>
</dbReference>
<keyword evidence="1 3" id="KW-0456">Lyase</keyword>
<dbReference type="PIRSF" id="PIRSF001365">
    <property type="entry name" value="DHDPS"/>
    <property type="match status" value="1"/>
</dbReference>
<evidence type="ECO:0000256" key="5">
    <source>
        <dbReference type="PIRSR" id="PIRSR001365-2"/>
    </source>
</evidence>
<dbReference type="PANTHER" id="PTHR12128">
    <property type="entry name" value="DIHYDRODIPICOLINATE SYNTHASE"/>
    <property type="match status" value="1"/>
</dbReference>
<dbReference type="PRINTS" id="PR00146">
    <property type="entry name" value="DHPICSNTHASE"/>
</dbReference>
<name>E1IAB6_9CHLR</name>
<sequence>MRDLSGVISAMLTPFTSDVGPVDYEWLPAYLRFLERGGLHGVLCLGTTGEGPSMSMAERERVLEMVLAHRGDLAVLAGTGCAALTETISLSRYALEHGADAVLVMPPFYIKQPTELGILSYYRALADALPAESRLLLYHIPQVTGVPITPLIIEGLLESHPTIFYGMKDSSGDWAHSSQLITRYPQLKIFTGSDRLVASALAGGAAGAITALASAFPHLIRAVYDAHQTGGDVAAAQTRLSHLRAQIDPLNTPAALKAALTWTSNLPETSVRLPLLPLSDAAVAQLQEAYASLL</sequence>
<feature type="active site" description="Proton donor/acceptor" evidence="4">
    <location>
        <position position="138"/>
    </location>
</feature>
<dbReference type="eggNOG" id="COG0329">
    <property type="taxonomic scope" value="Bacteria"/>
</dbReference>
<comment type="caution">
    <text evidence="6">The sequence shown here is derived from an EMBL/GenBank/DDBJ whole genome shotgun (WGS) entry which is preliminary data.</text>
</comment>
<evidence type="ECO:0000256" key="2">
    <source>
        <dbReference type="ARBA" id="ARBA00023270"/>
    </source>
</evidence>
<dbReference type="AlphaFoldDB" id="E1IAB6"/>
<dbReference type="PROSITE" id="PS00665">
    <property type="entry name" value="DHDPS_1"/>
    <property type="match status" value="1"/>
</dbReference>
<dbReference type="OrthoDB" id="9782828at2"/>
<dbReference type="InterPro" id="IPR002220">
    <property type="entry name" value="DapA-like"/>
</dbReference>
<dbReference type="Gene3D" id="3.20.20.70">
    <property type="entry name" value="Aldolase class I"/>
    <property type="match status" value="1"/>
</dbReference>
<dbReference type="Pfam" id="PF00701">
    <property type="entry name" value="DHDPS"/>
    <property type="match status" value="1"/>
</dbReference>
<dbReference type="EMBL" id="ADVR01000004">
    <property type="protein sequence ID" value="EFO81870.1"/>
    <property type="molecule type" value="Genomic_DNA"/>
</dbReference>
<feature type="binding site" evidence="5">
    <location>
        <position position="48"/>
    </location>
    <ligand>
        <name>pyruvate</name>
        <dbReference type="ChEBI" id="CHEBI:15361"/>
    </ligand>
</feature>
<dbReference type="PANTHER" id="PTHR12128:SF67">
    <property type="entry name" value="BLR3884 PROTEIN"/>
    <property type="match status" value="1"/>
</dbReference>
<gene>
    <name evidence="6" type="ORF">OSCT_0267</name>
</gene>
<comment type="similarity">
    <text evidence="3">Belongs to the DapA family.</text>
</comment>
<evidence type="ECO:0000256" key="3">
    <source>
        <dbReference type="PIRNR" id="PIRNR001365"/>
    </source>
</evidence>
<dbReference type="HOGENOM" id="CLU_049343_5_1_0"/>
<evidence type="ECO:0000256" key="4">
    <source>
        <dbReference type="PIRSR" id="PIRSR001365-1"/>
    </source>
</evidence>
<dbReference type="CDD" id="cd00408">
    <property type="entry name" value="DHDPS-like"/>
    <property type="match status" value="1"/>
</dbReference>